<evidence type="ECO:0000259" key="2">
    <source>
        <dbReference type="SMART" id="SM00343"/>
    </source>
</evidence>
<dbReference type="InParanoid" id="A0A6P7GMB9"/>
<reference evidence="3" key="1">
    <citation type="submission" date="2025-08" db="UniProtKB">
        <authorList>
            <consortium name="RefSeq"/>
        </authorList>
    </citation>
    <scope>IDENTIFICATION</scope>
    <source>
        <tissue evidence="3">Whole insect</tissue>
    </source>
</reference>
<feature type="domain" description="CCHC-type" evidence="2">
    <location>
        <begin position="212"/>
        <end position="228"/>
    </location>
</feature>
<dbReference type="GO" id="GO:0003676">
    <property type="term" value="F:nucleic acid binding"/>
    <property type="evidence" value="ECO:0007669"/>
    <property type="project" value="InterPro"/>
</dbReference>
<dbReference type="InterPro" id="IPR036875">
    <property type="entry name" value="Znf_CCHC_sf"/>
</dbReference>
<dbReference type="SUPFAM" id="SSF57756">
    <property type="entry name" value="Retrovirus zinc finger-like domains"/>
    <property type="match status" value="1"/>
</dbReference>
<name>A0A6P7GMB9_DIAVI</name>
<dbReference type="AlphaFoldDB" id="A0A6P7GMB9"/>
<accession>A0A6P7GMB9</accession>
<protein>
    <submittedName>
        <fullName evidence="3">Uncharacterized protein LOC114340564</fullName>
    </submittedName>
</protein>
<gene>
    <name evidence="3" type="primary">LOC114340564</name>
</gene>
<feature type="domain" description="CCHC-type" evidence="2">
    <location>
        <begin position="259"/>
        <end position="275"/>
    </location>
</feature>
<dbReference type="SMART" id="SM00343">
    <property type="entry name" value="ZnF_C2HC"/>
    <property type="match status" value="2"/>
</dbReference>
<feature type="compositionally biased region" description="Polar residues" evidence="1">
    <location>
        <begin position="278"/>
        <end position="297"/>
    </location>
</feature>
<evidence type="ECO:0000313" key="3">
    <source>
        <dbReference type="RefSeq" id="XP_028147127.1"/>
    </source>
</evidence>
<organism evidence="3">
    <name type="scientific">Diabrotica virgifera virgifera</name>
    <name type="common">western corn rootworm</name>
    <dbReference type="NCBI Taxonomy" id="50390"/>
    <lineage>
        <taxon>Eukaryota</taxon>
        <taxon>Metazoa</taxon>
        <taxon>Ecdysozoa</taxon>
        <taxon>Arthropoda</taxon>
        <taxon>Hexapoda</taxon>
        <taxon>Insecta</taxon>
        <taxon>Pterygota</taxon>
        <taxon>Neoptera</taxon>
        <taxon>Endopterygota</taxon>
        <taxon>Coleoptera</taxon>
        <taxon>Polyphaga</taxon>
        <taxon>Cucujiformia</taxon>
        <taxon>Chrysomeloidea</taxon>
        <taxon>Chrysomelidae</taxon>
        <taxon>Galerucinae</taxon>
        <taxon>Diabroticina</taxon>
        <taxon>Diabroticites</taxon>
        <taxon>Diabrotica</taxon>
    </lineage>
</organism>
<dbReference type="Gene3D" id="4.10.60.10">
    <property type="entry name" value="Zinc finger, CCHC-type"/>
    <property type="match status" value="1"/>
</dbReference>
<dbReference type="InterPro" id="IPR005162">
    <property type="entry name" value="Retrotrans_gag_dom"/>
</dbReference>
<feature type="region of interest" description="Disordered" evidence="1">
    <location>
        <begin position="277"/>
        <end position="297"/>
    </location>
</feature>
<proteinExistence type="predicted"/>
<dbReference type="GO" id="GO:0008270">
    <property type="term" value="F:zinc ion binding"/>
    <property type="evidence" value="ECO:0007669"/>
    <property type="project" value="InterPro"/>
</dbReference>
<dbReference type="InterPro" id="IPR001878">
    <property type="entry name" value="Znf_CCHC"/>
</dbReference>
<dbReference type="Pfam" id="PF03732">
    <property type="entry name" value="Retrotrans_gag"/>
    <property type="match status" value="1"/>
</dbReference>
<sequence>MSLYPDLSKAFKKENTKMSISLEIAEKMLVKFDGNKSKLKEFIRNCDIATESVSPDKADLLFRIIRTRLTDNAATLTDTRDFENWSDLKTLLLEIYSEKRTLSQWQLELNSCKQDFKESVVSYANRIETLYVKVINSLDSKLTGEPKKALLQVLKNQALHVFMIGLHKDLSLLVKSQKPDSLESAIALALAEEQEIKSQSEIAKYQFPSQKTCHICHKPGHLSFNCRQNKNSKQKEHFVRNFNRNHENTSSNPSYSYKFCNYCKKKGHVIDECRKRQYNNSRRNNNCPPDNSRAPNISQMHNQFQKLSLNNQSSPNPALARNAHTIQAESSHSVTE</sequence>
<evidence type="ECO:0000256" key="1">
    <source>
        <dbReference type="SAM" id="MobiDB-lite"/>
    </source>
</evidence>
<dbReference type="RefSeq" id="XP_028147127.1">
    <property type="nucleotide sequence ID" value="XM_028291326.1"/>
</dbReference>